<dbReference type="AlphaFoldDB" id="A0A074Z340"/>
<sequence length="105" mass="11697">MNGLRCCRQHRRWAKALHMQSVCLRRGVFFLASFICVQGCGRFQLGDGVSRCTPQVRVGWRTAIFTATENAASSFLWWSGVSGMAHAQGSRRGTGRSTGFQLTRI</sequence>
<proteinExistence type="predicted"/>
<dbReference type="OrthoDB" id="10384569at2759"/>
<dbReference type="HOGENOM" id="CLU_2236075_0_0_1"/>
<dbReference type="RefSeq" id="XP_013349203.1">
    <property type="nucleotide sequence ID" value="XM_013493749.1"/>
</dbReference>
<organism evidence="1 2">
    <name type="scientific">Aureobasidium subglaciale (strain EXF-2481)</name>
    <name type="common">Aureobasidium pullulans var. subglaciale</name>
    <dbReference type="NCBI Taxonomy" id="1043005"/>
    <lineage>
        <taxon>Eukaryota</taxon>
        <taxon>Fungi</taxon>
        <taxon>Dikarya</taxon>
        <taxon>Ascomycota</taxon>
        <taxon>Pezizomycotina</taxon>
        <taxon>Dothideomycetes</taxon>
        <taxon>Dothideomycetidae</taxon>
        <taxon>Dothideales</taxon>
        <taxon>Saccotheciaceae</taxon>
        <taxon>Aureobasidium</taxon>
    </lineage>
</organism>
<protein>
    <submittedName>
        <fullName evidence="1">Uncharacterized protein</fullName>
    </submittedName>
</protein>
<keyword evidence="2" id="KW-1185">Reference proteome</keyword>
<dbReference type="EMBL" id="KL584749">
    <property type="protein sequence ID" value="KER00688.1"/>
    <property type="molecule type" value="Genomic_DNA"/>
</dbReference>
<dbReference type="Proteomes" id="UP000030641">
    <property type="component" value="Unassembled WGS sequence"/>
</dbReference>
<reference evidence="1 2" key="1">
    <citation type="journal article" date="2014" name="BMC Genomics">
        <title>Genome sequencing of four Aureobasidium pullulans varieties: biotechnological potential, stress tolerance, and description of new species.</title>
        <authorList>
            <person name="Gostin Ar C."/>
            <person name="Ohm R.A."/>
            <person name="Kogej T."/>
            <person name="Sonjak S."/>
            <person name="Turk M."/>
            <person name="Zajc J."/>
            <person name="Zalar P."/>
            <person name="Grube M."/>
            <person name="Sun H."/>
            <person name="Han J."/>
            <person name="Sharma A."/>
            <person name="Chiniquy J."/>
            <person name="Ngan C.Y."/>
            <person name="Lipzen A."/>
            <person name="Barry K."/>
            <person name="Grigoriev I.V."/>
            <person name="Gunde-Cimerman N."/>
        </authorList>
    </citation>
    <scope>NUCLEOTIDE SEQUENCE [LARGE SCALE GENOMIC DNA]</scope>
    <source>
        <strain evidence="1 2">EXF-2481</strain>
    </source>
</reference>
<name>A0A074Z340_AURSE</name>
<gene>
    <name evidence="1" type="ORF">AUEXF2481DRAFT_152390</name>
</gene>
<evidence type="ECO:0000313" key="1">
    <source>
        <dbReference type="EMBL" id="KER00688.1"/>
    </source>
</evidence>
<dbReference type="InParanoid" id="A0A074Z340"/>
<accession>A0A074Z340</accession>
<dbReference type="GeneID" id="25362150"/>
<evidence type="ECO:0000313" key="2">
    <source>
        <dbReference type="Proteomes" id="UP000030641"/>
    </source>
</evidence>